<feature type="region of interest" description="Disordered" evidence="1">
    <location>
        <begin position="416"/>
        <end position="667"/>
    </location>
</feature>
<feature type="region of interest" description="Disordered" evidence="1">
    <location>
        <begin position="309"/>
        <end position="338"/>
    </location>
</feature>
<dbReference type="STRING" id="398673.A0A2P4ZLV5"/>
<keyword evidence="3" id="KW-1185">Reference proteome</keyword>
<feature type="compositionally biased region" description="Polar residues" evidence="1">
    <location>
        <begin position="368"/>
        <end position="386"/>
    </location>
</feature>
<dbReference type="RefSeq" id="XP_018663706.1">
    <property type="nucleotide sequence ID" value="XM_018802940.1"/>
</dbReference>
<feature type="region of interest" description="Disordered" evidence="1">
    <location>
        <begin position="680"/>
        <end position="705"/>
    </location>
</feature>
<feature type="compositionally biased region" description="Basic and acidic residues" evidence="1">
    <location>
        <begin position="163"/>
        <end position="181"/>
    </location>
</feature>
<sequence length="797" mass="88548">MGVQKTFTIVPPAGPATRTPVDNRPMTSKQVRKAYQAANRVPRLSKAERIKQERAEQERIRKEFEKEKAAARAKFLREKKKAKEEAEKQEKKKKGLPLVTVRPSQDTIAKFFRGNGLGHKRSCEGEDVGEATDTMKAPELPAVEELAEEDDEDEDDFPSPKRLCNEKEQDGKVGEGVERNGGHTSPMPEETCVESRVIAEEKQNELTIEDDFFDGFEILSDEEMSKLSFNETGTYIGVDNRKEDAAPQSPLKLDAIQVGNSKSHLHDKAITISHQPSPIKSNKHPELGDSQEFDLMFGDHEDLELETQKSHLHHKATTHQSGQVKPTKNPGPGDSQEFDLIFGVLQSPVELDIVPVENQKSHLHDKGTNYQSSPIKSTKNLETGDSQEFDSIFGNEEDLQELEMLAFDVISAFQRTPAKDSIETPLPRSPQNSRRKTTAHELDLELAADSDPDKETHRAKSQKEHDQTSLMPPPPIPSAPRPSISSISPVAAESQAPPLSTQQILFNMDDFFPSSSQQAAELEDEEITFTSPIKSRPPPEARTPNSPRVSQKGSLPMGSLSSSSPETPKPFFTASGSNERMAVALLRSRRTAEQEEERRRQTAQLELAEFEKVRKKEAERRAREEMLAAGKLKPKHANHAAPRAGRDDAQLSNPASPALARTSQFSARKRLIMNDNRTAIKPTPQRTPLIETNPKTIRPDTKSPTVANMSRKVTSLGSNIRPSPSSFTPHNANRMMVQEARHQYSSPKHANTPIISATKPKDANTSLESNESKCPPASQESEFGGSWMDELATELSL</sequence>
<feature type="compositionally biased region" description="Pro residues" evidence="1">
    <location>
        <begin position="471"/>
        <end position="480"/>
    </location>
</feature>
<accession>A0A2P4ZLV5</accession>
<feature type="compositionally biased region" description="Polar residues" evidence="1">
    <location>
        <begin position="650"/>
        <end position="666"/>
    </location>
</feature>
<organism evidence="2 3">
    <name type="scientific">Trichoderma gamsii</name>
    <dbReference type="NCBI Taxonomy" id="398673"/>
    <lineage>
        <taxon>Eukaryota</taxon>
        <taxon>Fungi</taxon>
        <taxon>Dikarya</taxon>
        <taxon>Ascomycota</taxon>
        <taxon>Pezizomycotina</taxon>
        <taxon>Sordariomycetes</taxon>
        <taxon>Hypocreomycetidae</taxon>
        <taxon>Hypocreales</taxon>
        <taxon>Hypocreaceae</taxon>
        <taxon>Trichoderma</taxon>
    </lineage>
</organism>
<evidence type="ECO:0000313" key="3">
    <source>
        <dbReference type="Proteomes" id="UP000054821"/>
    </source>
</evidence>
<gene>
    <name evidence="2" type="ORF">TGAM01_v205968</name>
</gene>
<feature type="region of interest" description="Disordered" evidence="1">
    <location>
        <begin position="358"/>
        <end position="387"/>
    </location>
</feature>
<feature type="region of interest" description="Disordered" evidence="1">
    <location>
        <begin position="1"/>
        <end position="39"/>
    </location>
</feature>
<reference evidence="2 3" key="1">
    <citation type="journal article" date="2016" name="Genome Announc.">
        <title>Draft Whole-Genome Sequence of Trichoderma gamsii T6085, a Promising Biocontrol Agent of Fusarium Head Blight on Wheat.</title>
        <authorList>
            <person name="Baroncelli R."/>
            <person name="Zapparata A."/>
            <person name="Piaggeschi G."/>
            <person name="Sarrocco S."/>
            <person name="Vannacci G."/>
        </authorList>
    </citation>
    <scope>NUCLEOTIDE SEQUENCE [LARGE SCALE GENOMIC DNA]</scope>
    <source>
        <strain evidence="2 3">T6085</strain>
    </source>
</reference>
<evidence type="ECO:0000256" key="1">
    <source>
        <dbReference type="SAM" id="MobiDB-lite"/>
    </source>
</evidence>
<dbReference type="EMBL" id="JPDN02000019">
    <property type="protein sequence ID" value="PON25282.1"/>
    <property type="molecule type" value="Genomic_DNA"/>
</dbReference>
<protein>
    <submittedName>
        <fullName evidence="2">Uncharacterized protein</fullName>
    </submittedName>
</protein>
<feature type="compositionally biased region" description="Polar residues" evidence="1">
    <location>
        <begin position="744"/>
        <end position="755"/>
    </location>
</feature>
<feature type="compositionally biased region" description="Low complexity" evidence="1">
    <location>
        <begin position="553"/>
        <end position="565"/>
    </location>
</feature>
<feature type="compositionally biased region" description="Basic and acidic residues" evidence="1">
    <location>
        <begin position="609"/>
        <end position="626"/>
    </location>
</feature>
<feature type="compositionally biased region" description="Polar residues" evidence="1">
    <location>
        <begin position="543"/>
        <end position="552"/>
    </location>
</feature>
<feature type="compositionally biased region" description="Acidic residues" evidence="1">
    <location>
        <begin position="145"/>
        <end position="157"/>
    </location>
</feature>
<feature type="region of interest" description="Disordered" evidence="1">
    <location>
        <begin position="744"/>
        <end position="797"/>
    </location>
</feature>
<evidence type="ECO:0000313" key="2">
    <source>
        <dbReference type="EMBL" id="PON25282.1"/>
    </source>
</evidence>
<dbReference type="GeneID" id="29983023"/>
<feature type="region of interest" description="Disordered" evidence="1">
    <location>
        <begin position="77"/>
        <end position="192"/>
    </location>
</feature>
<feature type="compositionally biased region" description="Basic and acidic residues" evidence="1">
    <location>
        <begin position="451"/>
        <end position="467"/>
    </location>
</feature>
<dbReference type="Proteomes" id="UP000054821">
    <property type="component" value="Unassembled WGS sequence"/>
</dbReference>
<dbReference type="AlphaFoldDB" id="A0A2P4ZLV5"/>
<feature type="compositionally biased region" description="Basic and acidic residues" evidence="1">
    <location>
        <begin position="590"/>
        <end position="600"/>
    </location>
</feature>
<feature type="compositionally biased region" description="Basic and acidic residues" evidence="1">
    <location>
        <begin position="81"/>
        <end position="90"/>
    </location>
</feature>
<comment type="caution">
    <text evidence="2">The sequence shown here is derived from an EMBL/GenBank/DDBJ whole genome shotgun (WGS) entry which is preliminary data.</text>
</comment>
<proteinExistence type="predicted"/>
<name>A0A2P4ZLV5_9HYPO</name>